<evidence type="ECO:0000313" key="1">
    <source>
        <dbReference type="EMBL" id="GKU94398.1"/>
    </source>
</evidence>
<evidence type="ECO:0000313" key="2">
    <source>
        <dbReference type="Proteomes" id="UP001054252"/>
    </source>
</evidence>
<protein>
    <submittedName>
        <fullName evidence="1">Uncharacterized protein</fullName>
    </submittedName>
</protein>
<reference evidence="1 2" key="1">
    <citation type="journal article" date="2021" name="Commun. Biol.">
        <title>The genome of Shorea leprosula (Dipterocarpaceae) highlights the ecological relevance of drought in aseasonal tropical rainforests.</title>
        <authorList>
            <person name="Ng K.K.S."/>
            <person name="Kobayashi M.J."/>
            <person name="Fawcett J.A."/>
            <person name="Hatakeyama M."/>
            <person name="Paape T."/>
            <person name="Ng C.H."/>
            <person name="Ang C.C."/>
            <person name="Tnah L.H."/>
            <person name="Lee C.T."/>
            <person name="Nishiyama T."/>
            <person name="Sese J."/>
            <person name="O'Brien M.J."/>
            <person name="Copetti D."/>
            <person name="Mohd Noor M.I."/>
            <person name="Ong R.C."/>
            <person name="Putra M."/>
            <person name="Sireger I.Z."/>
            <person name="Indrioko S."/>
            <person name="Kosugi Y."/>
            <person name="Izuno A."/>
            <person name="Isagi Y."/>
            <person name="Lee S.L."/>
            <person name="Shimizu K.K."/>
        </authorList>
    </citation>
    <scope>NUCLEOTIDE SEQUENCE [LARGE SCALE GENOMIC DNA]</scope>
    <source>
        <strain evidence="1">214</strain>
    </source>
</reference>
<dbReference type="AlphaFoldDB" id="A0AAV5I003"/>
<sequence>MNVPLMVRNYFFIVRNYNMKDDECKGIASTNKKNSQ</sequence>
<comment type="caution">
    <text evidence="1">The sequence shown here is derived from an EMBL/GenBank/DDBJ whole genome shotgun (WGS) entry which is preliminary data.</text>
</comment>
<organism evidence="1 2">
    <name type="scientific">Rubroshorea leprosula</name>
    <dbReference type="NCBI Taxonomy" id="152421"/>
    <lineage>
        <taxon>Eukaryota</taxon>
        <taxon>Viridiplantae</taxon>
        <taxon>Streptophyta</taxon>
        <taxon>Embryophyta</taxon>
        <taxon>Tracheophyta</taxon>
        <taxon>Spermatophyta</taxon>
        <taxon>Magnoliopsida</taxon>
        <taxon>eudicotyledons</taxon>
        <taxon>Gunneridae</taxon>
        <taxon>Pentapetalae</taxon>
        <taxon>rosids</taxon>
        <taxon>malvids</taxon>
        <taxon>Malvales</taxon>
        <taxon>Dipterocarpaceae</taxon>
        <taxon>Rubroshorea</taxon>
    </lineage>
</organism>
<gene>
    <name evidence="1" type="ORF">SLEP1_g7899</name>
</gene>
<dbReference type="Proteomes" id="UP001054252">
    <property type="component" value="Unassembled WGS sequence"/>
</dbReference>
<dbReference type="EMBL" id="BPVZ01000008">
    <property type="protein sequence ID" value="GKU94398.1"/>
    <property type="molecule type" value="Genomic_DNA"/>
</dbReference>
<name>A0AAV5I003_9ROSI</name>
<keyword evidence="2" id="KW-1185">Reference proteome</keyword>
<proteinExistence type="predicted"/>
<accession>A0AAV5I003</accession>